<dbReference type="EMBL" id="MF630921">
    <property type="protein sequence ID" value="ATI17015.1"/>
    <property type="molecule type" value="Genomic_DNA"/>
</dbReference>
<dbReference type="Proteomes" id="UP000275089">
    <property type="component" value="Segment"/>
</dbReference>
<proteinExistence type="predicted"/>
<dbReference type="KEGG" id="vg:55003957"/>
<evidence type="ECO:0000313" key="1">
    <source>
        <dbReference type="EMBL" id="ATI17015.1"/>
    </source>
</evidence>
<name>A0A384X1G0_9CAUD</name>
<evidence type="ECO:0000313" key="2">
    <source>
        <dbReference type="Proteomes" id="UP000275089"/>
    </source>
</evidence>
<protein>
    <submittedName>
        <fullName evidence="1">Uncharacterized protein</fullName>
    </submittedName>
</protein>
<keyword evidence="2" id="KW-1185">Reference proteome</keyword>
<dbReference type="GeneID" id="55003957"/>
<accession>A0A384X1G0</accession>
<sequence>MPPPEVRETLRLRLPTRLPFFEPSAVTSVSTSVTVSFGTSTGAAATCWSAALGTEAAEGPRPTVFNAPPTTFLNALLMDLPTVNLLGCNDVYWPIVLDTGPPVQTPSSALSVNNVSDSLKNLAGGLRVTTDSENGKVKTGSLSVPRR</sequence>
<dbReference type="RefSeq" id="YP_009812884.1">
    <property type="nucleotide sequence ID" value="NC_048071.1"/>
</dbReference>
<organism evidence="1 2">
    <name type="scientific">Escherichia phage IMM-002</name>
    <dbReference type="NCBI Taxonomy" id="2041760"/>
    <lineage>
        <taxon>Viruses</taxon>
        <taxon>Duplodnaviria</taxon>
        <taxon>Heunggongvirae</taxon>
        <taxon>Uroviricota</taxon>
        <taxon>Caudoviricetes</taxon>
        <taxon>Autographivirales</taxon>
        <taxon>Autotranscriptaviridae</taxon>
        <taxon>Studiervirinae</taxon>
        <taxon>Kayfunavirus</taxon>
        <taxon>Kayfunavirus IMM002</taxon>
    </lineage>
</organism>
<reference evidence="1 2" key="1">
    <citation type="submission" date="2017-08" db="EMBL/GenBank/DDBJ databases">
        <title>Genomic analysis reveals CRISPR-Cas mediated host-pathogen interaction between enterotoxigenic Escherichia coli and phages.</title>
        <authorList>
            <person name="Chakraborty S."/>
            <person name="Begum Y.A."/>
            <person name="Qadri F."/>
            <person name="Camilli A."/>
        </authorList>
    </citation>
    <scope>NUCLEOTIDE SEQUENCE [LARGE SCALE GENOMIC DNA]</scope>
</reference>